<gene>
    <name evidence="1" type="ORF">Cch02nite_74700</name>
</gene>
<keyword evidence="2" id="KW-1185">Reference proteome</keyword>
<protein>
    <submittedName>
        <fullName evidence="1">Uncharacterized protein</fullName>
    </submittedName>
</protein>
<reference evidence="1 2" key="1">
    <citation type="submission" date="2021-01" db="EMBL/GenBank/DDBJ databases">
        <title>Whole genome shotgun sequence of Catellatospora chokoriensis NBRC 107358.</title>
        <authorList>
            <person name="Komaki H."/>
            <person name="Tamura T."/>
        </authorList>
    </citation>
    <scope>NUCLEOTIDE SEQUENCE [LARGE SCALE GENOMIC DNA]</scope>
    <source>
        <strain evidence="1 2">NBRC 107358</strain>
    </source>
</reference>
<sequence length="288" mass="31100">MDHLFAPCQRPYQGQAWVNLHEAGPASGRRLEIFALVELVDGDVDGRIVPQLSREHVDDLIARLAGTGHSAGNRHSDIACLQWADDNTHLVIVNRAGTAAERVVQVDADERGLYPVDLDAVTWAFADDAFTGLRVLERAYGRLAVSTAQRHPNPSSGVDPLAGQALAAVGEVLAEVLAEIRPHLAARGVIDAVGLVLARTARHLCAIGESEIAYALLHAVTMQPWQLRGPVAQQLDTAAVDVRQRYEIIDGSVVCTLCAQRTVVAQSVLRPQGWACRLCASRLQEVRG</sequence>
<dbReference type="EMBL" id="BONG01000079">
    <property type="protein sequence ID" value="GIF94026.1"/>
    <property type="molecule type" value="Genomic_DNA"/>
</dbReference>
<evidence type="ECO:0000313" key="1">
    <source>
        <dbReference type="EMBL" id="GIF94026.1"/>
    </source>
</evidence>
<dbReference type="AlphaFoldDB" id="A0A8J3JZM2"/>
<dbReference type="RefSeq" id="WP_191843998.1">
    <property type="nucleotide sequence ID" value="NZ_BAAALB010000041.1"/>
</dbReference>
<organism evidence="1 2">
    <name type="scientific">Catellatospora chokoriensis</name>
    <dbReference type="NCBI Taxonomy" id="310353"/>
    <lineage>
        <taxon>Bacteria</taxon>
        <taxon>Bacillati</taxon>
        <taxon>Actinomycetota</taxon>
        <taxon>Actinomycetes</taxon>
        <taxon>Micromonosporales</taxon>
        <taxon>Micromonosporaceae</taxon>
        <taxon>Catellatospora</taxon>
    </lineage>
</organism>
<accession>A0A8J3JZM2</accession>
<name>A0A8J3JZM2_9ACTN</name>
<comment type="caution">
    <text evidence="1">The sequence shown here is derived from an EMBL/GenBank/DDBJ whole genome shotgun (WGS) entry which is preliminary data.</text>
</comment>
<evidence type="ECO:0000313" key="2">
    <source>
        <dbReference type="Proteomes" id="UP000619293"/>
    </source>
</evidence>
<proteinExistence type="predicted"/>
<dbReference type="Proteomes" id="UP000619293">
    <property type="component" value="Unassembled WGS sequence"/>
</dbReference>